<feature type="region of interest" description="Disordered" evidence="1">
    <location>
        <begin position="105"/>
        <end position="129"/>
    </location>
</feature>
<feature type="non-terminal residue" evidence="2">
    <location>
        <position position="1"/>
    </location>
</feature>
<organism evidence="2 3">
    <name type="scientific">Volvox africanus</name>
    <dbReference type="NCBI Taxonomy" id="51714"/>
    <lineage>
        <taxon>Eukaryota</taxon>
        <taxon>Viridiplantae</taxon>
        <taxon>Chlorophyta</taxon>
        <taxon>core chlorophytes</taxon>
        <taxon>Chlorophyceae</taxon>
        <taxon>CS clade</taxon>
        <taxon>Chlamydomonadales</taxon>
        <taxon>Volvocaceae</taxon>
        <taxon>Volvox</taxon>
    </lineage>
</organism>
<dbReference type="EMBL" id="BNCO01000053">
    <property type="protein sequence ID" value="GIL62709.1"/>
    <property type="molecule type" value="Genomic_DNA"/>
</dbReference>
<accession>A0A8J4BJ27</accession>
<comment type="caution">
    <text evidence="2">The sequence shown here is derived from an EMBL/GenBank/DDBJ whole genome shotgun (WGS) entry which is preliminary data.</text>
</comment>
<feature type="compositionally biased region" description="Low complexity" evidence="1">
    <location>
        <begin position="1"/>
        <end position="19"/>
    </location>
</feature>
<sequence>GPSQLPSQSQSQPQLQADSSAHEAGFPGSLRRVFPLHMQTTGVQPPQPQLELYVRMPPPAREPAACQAHADGVQAQLRQRSFLAETVMLQSQLLLQQQYQYQYHHQHQHHQRQHQSADPCTPKPNPPPLSLPVMMPETVRLPYEDEFTNVRHRLTRREEETDDVEYEYWI</sequence>
<gene>
    <name evidence="2" type="ORF">Vafri_16880</name>
</gene>
<keyword evidence="3" id="KW-1185">Reference proteome</keyword>
<protein>
    <submittedName>
        <fullName evidence="2">Uncharacterized protein</fullName>
    </submittedName>
</protein>
<reference evidence="2" key="1">
    <citation type="journal article" date="2021" name="Proc. Natl. Acad. Sci. U.S.A.">
        <title>Three genomes in the algal genus Volvox reveal the fate of a haploid sex-determining region after a transition to homothallism.</title>
        <authorList>
            <person name="Yamamoto K."/>
            <person name="Hamaji T."/>
            <person name="Kawai-Toyooka H."/>
            <person name="Matsuzaki R."/>
            <person name="Takahashi F."/>
            <person name="Nishimura Y."/>
            <person name="Kawachi M."/>
            <person name="Noguchi H."/>
            <person name="Minakuchi Y."/>
            <person name="Umen J.G."/>
            <person name="Toyoda A."/>
            <person name="Nozaki H."/>
        </authorList>
    </citation>
    <scope>NUCLEOTIDE SEQUENCE</scope>
    <source>
        <strain evidence="2">NIES-3780</strain>
    </source>
</reference>
<proteinExistence type="predicted"/>
<evidence type="ECO:0000313" key="2">
    <source>
        <dbReference type="EMBL" id="GIL62709.1"/>
    </source>
</evidence>
<evidence type="ECO:0000313" key="3">
    <source>
        <dbReference type="Proteomes" id="UP000747399"/>
    </source>
</evidence>
<dbReference type="Proteomes" id="UP000747399">
    <property type="component" value="Unassembled WGS sequence"/>
</dbReference>
<name>A0A8J4BJ27_9CHLO</name>
<feature type="region of interest" description="Disordered" evidence="1">
    <location>
        <begin position="1"/>
        <end position="29"/>
    </location>
</feature>
<evidence type="ECO:0000256" key="1">
    <source>
        <dbReference type="SAM" id="MobiDB-lite"/>
    </source>
</evidence>
<dbReference type="AlphaFoldDB" id="A0A8J4BJ27"/>